<reference evidence="4 5" key="1">
    <citation type="submission" date="2022-11" db="EMBL/GenBank/DDBJ databases">
        <title>Minimal conservation of predation-associated metabolite biosynthetic gene clusters underscores biosynthetic potential of Myxococcota including descriptions for ten novel species: Archangium lansinium sp. nov., Myxococcus landrumus sp. nov., Nannocystis bai.</title>
        <authorList>
            <person name="Ahearne A."/>
            <person name="Stevens C."/>
            <person name="Dowd S."/>
        </authorList>
    </citation>
    <scope>NUCLEOTIDE SEQUENCE [LARGE SCALE GENOMIC DNA]</scope>
    <source>
        <strain evidence="4 5">BB15-2</strain>
    </source>
</reference>
<dbReference type="Proteomes" id="UP001221686">
    <property type="component" value="Unassembled WGS sequence"/>
</dbReference>
<dbReference type="PANTHER" id="PTHR47235">
    <property type="entry name" value="BLR6548 PROTEIN"/>
    <property type="match status" value="1"/>
</dbReference>
<evidence type="ECO:0000313" key="5">
    <source>
        <dbReference type="Proteomes" id="UP001221686"/>
    </source>
</evidence>
<evidence type="ECO:0000313" key="4">
    <source>
        <dbReference type="EMBL" id="MDC0723728.1"/>
    </source>
</evidence>
<proteinExistence type="inferred from homology"/>
<evidence type="ECO:0000256" key="2">
    <source>
        <dbReference type="ARBA" id="ARBA00022729"/>
    </source>
</evidence>
<protein>
    <submittedName>
        <fullName evidence="4">ABC transporter substrate-binding protein</fullName>
    </submittedName>
</protein>
<keyword evidence="5" id="KW-1185">Reference proteome</keyword>
<accession>A0ABT5ECW3</accession>
<dbReference type="SUPFAM" id="SSF53822">
    <property type="entry name" value="Periplasmic binding protein-like I"/>
    <property type="match status" value="1"/>
</dbReference>
<evidence type="ECO:0000256" key="1">
    <source>
        <dbReference type="ARBA" id="ARBA00010062"/>
    </source>
</evidence>
<name>A0ABT5ECW3_9BACT</name>
<dbReference type="PANTHER" id="PTHR47235:SF1">
    <property type="entry name" value="BLR6548 PROTEIN"/>
    <property type="match status" value="1"/>
</dbReference>
<keyword evidence="2" id="KW-0732">Signal</keyword>
<gene>
    <name evidence="4" type="ORF">POL25_42990</name>
</gene>
<dbReference type="EMBL" id="JAQNDL010000005">
    <property type="protein sequence ID" value="MDC0723728.1"/>
    <property type="molecule type" value="Genomic_DNA"/>
</dbReference>
<comment type="similarity">
    <text evidence="1">Belongs to the leucine-binding protein family.</text>
</comment>
<dbReference type="Gene3D" id="3.40.50.2300">
    <property type="match status" value="2"/>
</dbReference>
<organism evidence="4 5">
    <name type="scientific">Nannocystis bainbridge</name>
    <dbReference type="NCBI Taxonomy" id="2995303"/>
    <lineage>
        <taxon>Bacteria</taxon>
        <taxon>Pseudomonadati</taxon>
        <taxon>Myxococcota</taxon>
        <taxon>Polyangia</taxon>
        <taxon>Nannocystales</taxon>
        <taxon>Nannocystaceae</taxon>
        <taxon>Nannocystis</taxon>
    </lineage>
</organism>
<sequence length="355" mass="37200">MEFEEKLRPGETIRFGCHAPLSGVMAMFGEIAGAAQALFAEVNAAGGVHGHPIELVVGDDRYDPGETPAVVERLLAGPALLGFLMCVGTPPHATVIDRLTAANMPDLAVVTGASAMAEPPRANMFVANVPYHVNGRALGQHVRAPGRVGTITYDTDFGRDWVAGFAEGLGRAPTCSRWLGAGEAIEPAVAAMQAAGVEAVLLVVRPEQEAAAIVHGRGRGFAPRWLVGFVDGLTTLLGPAGEGVVGAHWLYMAEGSGSPAIAGHRELMARRAPQVEVTGTSIGGQALAELTVELLRRAGPCPSRAGLLAALDSLDGRWRSPLMRVSPRKDPRRPVIFDEVALLRLTGGAWVDVAE</sequence>
<dbReference type="InterPro" id="IPR028081">
    <property type="entry name" value="Leu-bd"/>
</dbReference>
<dbReference type="Pfam" id="PF13458">
    <property type="entry name" value="Peripla_BP_6"/>
    <property type="match status" value="1"/>
</dbReference>
<dbReference type="InterPro" id="IPR028082">
    <property type="entry name" value="Peripla_BP_I"/>
</dbReference>
<dbReference type="RefSeq" id="WP_272092274.1">
    <property type="nucleotide sequence ID" value="NZ_JAQNDL010000005.1"/>
</dbReference>
<evidence type="ECO:0000259" key="3">
    <source>
        <dbReference type="Pfam" id="PF13458"/>
    </source>
</evidence>
<feature type="domain" description="Leucine-binding protein" evidence="3">
    <location>
        <begin position="12"/>
        <end position="325"/>
    </location>
</feature>
<comment type="caution">
    <text evidence="4">The sequence shown here is derived from an EMBL/GenBank/DDBJ whole genome shotgun (WGS) entry which is preliminary data.</text>
</comment>